<dbReference type="EMBL" id="UINC01199000">
    <property type="protein sequence ID" value="SVE17222.1"/>
    <property type="molecule type" value="Genomic_DNA"/>
</dbReference>
<sequence length="132" mass="13266">MANQIPLKALFDENGNVTSLGQFTTTDTVSVADGGTGVTAFTIGNIIIGNGTNGFQSLTRGSLLAGDASVTVTNGTNAVVGGNVLVSFNTGNIDIAQTSGFLPAGRVSADISDQWIEAAIPTIDGNEVGGDF</sequence>
<evidence type="ECO:0000313" key="1">
    <source>
        <dbReference type="EMBL" id="SVE17222.1"/>
    </source>
</evidence>
<name>A0A383BB62_9ZZZZ</name>
<accession>A0A383BB62</accession>
<protein>
    <submittedName>
        <fullName evidence="1">Uncharacterized protein</fullName>
    </submittedName>
</protein>
<gene>
    <name evidence="1" type="ORF">METZ01_LOCUS470076</name>
</gene>
<reference evidence="1" key="1">
    <citation type="submission" date="2018-05" db="EMBL/GenBank/DDBJ databases">
        <authorList>
            <person name="Lanie J.A."/>
            <person name="Ng W.-L."/>
            <person name="Kazmierczak K.M."/>
            <person name="Andrzejewski T.M."/>
            <person name="Davidsen T.M."/>
            <person name="Wayne K.J."/>
            <person name="Tettelin H."/>
            <person name="Glass J.I."/>
            <person name="Rusch D."/>
            <person name="Podicherti R."/>
            <person name="Tsui H.-C.T."/>
            <person name="Winkler M.E."/>
        </authorList>
    </citation>
    <scope>NUCLEOTIDE SEQUENCE</scope>
</reference>
<dbReference type="AlphaFoldDB" id="A0A383BB62"/>
<proteinExistence type="predicted"/>
<organism evidence="1">
    <name type="scientific">marine metagenome</name>
    <dbReference type="NCBI Taxonomy" id="408172"/>
    <lineage>
        <taxon>unclassified sequences</taxon>
        <taxon>metagenomes</taxon>
        <taxon>ecological metagenomes</taxon>
    </lineage>
</organism>